<keyword evidence="1" id="KW-0472">Membrane</keyword>
<feature type="transmembrane region" description="Helical" evidence="1">
    <location>
        <begin position="110"/>
        <end position="131"/>
    </location>
</feature>
<sequence>MFITFSDAACYAIVAAAILGSMWLVKHEERRRRPGVIADEHDAIHLRLLLEGQSIPDLPRIENHLDYSCLWTTCWIGVHPAWLLLLRLVSTVVLLGLLCWDIKRWNWLIFIYYTEWTFTLVIAYFTLGTFISAHGCWNLKTSNQTPNSEQNLYTTAGLWGYTMQIMYQICAGGVMLTDIVFWGIIVPILRTGHFTLDPLMGCIHSFNILFILLETCLNNMPFPLFRMSYFVMWSCAYVIFQWILHYCGFSWWPYPFLDLTIPLAPLWYLMMALTHIPSYALYYGIVKGKLIFFPKMFPNIYRKN</sequence>
<reference evidence="3" key="1">
    <citation type="journal article" date="2016" name="Nature">
        <title>The genome of the seagrass Zostera marina reveals angiosperm adaptation to the sea.</title>
        <authorList>
            <person name="Olsen J.L."/>
            <person name="Rouze P."/>
            <person name="Verhelst B."/>
            <person name="Lin Y.-C."/>
            <person name="Bayer T."/>
            <person name="Collen J."/>
            <person name="Dattolo E."/>
            <person name="De Paoli E."/>
            <person name="Dittami S."/>
            <person name="Maumus F."/>
            <person name="Michel G."/>
            <person name="Kersting A."/>
            <person name="Lauritano C."/>
            <person name="Lohaus R."/>
            <person name="Toepel M."/>
            <person name="Tonon T."/>
            <person name="Vanneste K."/>
            <person name="Amirebrahimi M."/>
            <person name="Brakel J."/>
            <person name="Bostroem C."/>
            <person name="Chovatia M."/>
            <person name="Grimwood J."/>
            <person name="Jenkins J.W."/>
            <person name="Jueterbock A."/>
            <person name="Mraz A."/>
            <person name="Stam W.T."/>
            <person name="Tice H."/>
            <person name="Bornberg-Bauer E."/>
            <person name="Green P.J."/>
            <person name="Pearson G.A."/>
            <person name="Procaccini G."/>
            <person name="Duarte C.M."/>
            <person name="Schmutz J."/>
            <person name="Reusch T.B.H."/>
            <person name="Van de Peer Y."/>
        </authorList>
    </citation>
    <scope>NUCLEOTIDE SEQUENCE [LARGE SCALE GENOMIC DNA]</scope>
    <source>
        <strain evidence="3">cv. Finnish</strain>
    </source>
</reference>
<dbReference type="AlphaFoldDB" id="A0A0K9PR68"/>
<feature type="transmembrane region" description="Helical" evidence="1">
    <location>
        <begin position="165"/>
        <end position="186"/>
    </location>
</feature>
<comment type="caution">
    <text evidence="2">The sequence shown here is derived from an EMBL/GenBank/DDBJ whole genome shotgun (WGS) entry which is preliminary data.</text>
</comment>
<keyword evidence="1" id="KW-1133">Transmembrane helix</keyword>
<feature type="transmembrane region" description="Helical" evidence="1">
    <location>
        <begin position="6"/>
        <end position="25"/>
    </location>
</feature>
<evidence type="ECO:0000313" key="3">
    <source>
        <dbReference type="Proteomes" id="UP000036987"/>
    </source>
</evidence>
<evidence type="ECO:0000256" key="1">
    <source>
        <dbReference type="SAM" id="Phobius"/>
    </source>
</evidence>
<feature type="transmembrane region" description="Helical" evidence="1">
    <location>
        <begin position="266"/>
        <end position="286"/>
    </location>
</feature>
<dbReference type="Proteomes" id="UP000036987">
    <property type="component" value="Unassembled WGS sequence"/>
</dbReference>
<accession>A0A0K9PR68</accession>
<gene>
    <name evidence="2" type="ORF">ZOSMA_17G00150</name>
</gene>
<dbReference type="PANTHER" id="PTHR12242">
    <property type="entry name" value="OS02G0130600 PROTEIN-RELATED"/>
    <property type="match status" value="1"/>
</dbReference>
<dbReference type="OrthoDB" id="419711at2759"/>
<dbReference type="OMA" id="FTWFGIT"/>
<dbReference type="EMBL" id="LFYR01000671">
    <property type="protein sequence ID" value="KMZ71459.1"/>
    <property type="molecule type" value="Genomic_DNA"/>
</dbReference>
<protein>
    <submittedName>
        <fullName evidence="2">Uncharacterized protein</fullName>
    </submittedName>
</protein>
<proteinExistence type="predicted"/>
<keyword evidence="3" id="KW-1185">Reference proteome</keyword>
<evidence type="ECO:0000313" key="2">
    <source>
        <dbReference type="EMBL" id="KMZ71459.1"/>
    </source>
</evidence>
<dbReference type="PANTHER" id="PTHR12242:SF6">
    <property type="entry name" value="PROTEIN ROLLING PROTEIN"/>
    <property type="match status" value="1"/>
</dbReference>
<name>A0A0K9PR68_ZOSMR</name>
<feature type="transmembrane region" description="Helical" evidence="1">
    <location>
        <begin position="229"/>
        <end position="254"/>
    </location>
</feature>
<dbReference type="GO" id="GO:0016020">
    <property type="term" value="C:membrane"/>
    <property type="evidence" value="ECO:0000318"/>
    <property type="project" value="GO_Central"/>
</dbReference>
<feature type="transmembrane region" description="Helical" evidence="1">
    <location>
        <begin position="81"/>
        <end position="98"/>
    </location>
</feature>
<organism evidence="2 3">
    <name type="scientific">Zostera marina</name>
    <name type="common">Eelgrass</name>
    <dbReference type="NCBI Taxonomy" id="29655"/>
    <lineage>
        <taxon>Eukaryota</taxon>
        <taxon>Viridiplantae</taxon>
        <taxon>Streptophyta</taxon>
        <taxon>Embryophyta</taxon>
        <taxon>Tracheophyta</taxon>
        <taxon>Spermatophyta</taxon>
        <taxon>Magnoliopsida</taxon>
        <taxon>Liliopsida</taxon>
        <taxon>Zosteraceae</taxon>
        <taxon>Zostera</taxon>
    </lineage>
</organism>
<keyword evidence="1" id="KW-0812">Transmembrane</keyword>